<dbReference type="Gene3D" id="3.10.100.10">
    <property type="entry name" value="Mannose-Binding Protein A, subunit A"/>
    <property type="match status" value="1"/>
</dbReference>
<dbReference type="InterPro" id="IPR016187">
    <property type="entry name" value="CTDL_fold"/>
</dbReference>
<dbReference type="SUPFAM" id="SSF56436">
    <property type="entry name" value="C-type lectin-like"/>
    <property type="match status" value="3"/>
</dbReference>
<dbReference type="PANTHER" id="PTHR45710:SF26">
    <property type="entry name" value="RH26557P"/>
    <property type="match status" value="1"/>
</dbReference>
<sequence length="1145" mass="128648">MQMYLLLFLYFNILKDSSSLDCPNLPSPWRSFKTRSKCYATRSLSVGERTYERAKSICSSELNDGFIADAEYESLSEFAAKGIDFVLDNFNIPKDITWNGNPAAGFFIGHSSSNNNGNIEHRWLSGRVMTVELQGPSTDGPVIVVVSSNPEVAAFYTGEPESNVGSVICQVPSTLQCPTNIPSGWLGFKTNKKCYIARKLDVNERTFYKAKDICESIDGMKLANLEFETEILFRFVPFVNDNIGSFDPTIEIEGQTLPAFHFDYETPIKNIFQWPSGKALIDSRIKTDPSNFHLGLVVAQNTFGYLSLLEETNIRGVICDMEQSSDPPDTASELKCPSVGDEWKTFQTTSKCYAIKYLTTGERTYNQAKSICESGSLSGNIADLEYEDLEEIIGRLVIHTNNDPSITKGIDVDGVDSAGFFIGHEIVNNGQNEYYWQSNREIPQFVIEGPKTNRLIAVANSNQGHTKFYTGAQESSVGAVLCEIPAEIECPQFQGFLHFQTNRKCYFTRKLEDIERSFAYAKQICESRENSALANLYAETNLLYNLVPLVNDNPSDFDNTILLKGKSKPGFYFDYTVAAPKVYHWPGNIDIDMETINDSQTSTHLALVVDSSSFGYYSAFEESEIRGVLCEIDPSIPGNELSCPDLPSGWYSFQSKNKCYATRFLNSAERSYEQAETICSNELEDGHILDPEYEDLNELSQLGIRFVKTVTHSISRDVNLNGIKVASFFIGHKSITVDSQVEYQWLSGRPVPSSINIQGTVRTSRLFVSANDNPNGAEFFTGVQESNIGAVLCQIPALLQCPDETINGWLSFKTNKKCYLVRNLESNERTMEKARDACQSVPGMKLADLREETELLYQLVPLILLNSSSFTNSIQINGQMRPGFYFDYIISNANQFSWPNGETIASDYIDTTQGNTHAALVVDGNVFGYYHSFAESSITGVICDLESSSGQGDPHMRHYIKKYGRHICYDLTGKRGDEFIMYTDPSTNTMVLGKLRDDFYFGSVIIQSSFYNKTISADNLWKVGEWLNTLYIRVEAIHKDEISLTIKKYNPTVLIITKRRNTAGSNYVNIRIGEMDELNSHGIFGDISKKNYIFYESIQTHSKSSISIEGKLFDAQLIKRDGQSCWFLSPDAAFYPKNVLDYLRN</sequence>
<feature type="signal peptide" evidence="1">
    <location>
        <begin position="1"/>
        <end position="19"/>
    </location>
</feature>
<keyword evidence="1" id="KW-0732">Signal</keyword>
<accession>A0A7I8VJ85</accession>
<evidence type="ECO:0000256" key="1">
    <source>
        <dbReference type="SAM" id="SignalP"/>
    </source>
</evidence>
<name>A0A7I8VJ85_9ANNE</name>
<dbReference type="PANTHER" id="PTHR45710">
    <property type="entry name" value="C-TYPE LECTIN DOMAIN-CONTAINING PROTEIN 180"/>
    <property type="match status" value="1"/>
</dbReference>
<gene>
    <name evidence="2" type="ORF">DGYR_LOCUS3456</name>
</gene>
<feature type="chain" id="PRO_5029866164" evidence="1">
    <location>
        <begin position="20"/>
        <end position="1145"/>
    </location>
</feature>
<reference evidence="2 3" key="1">
    <citation type="submission" date="2020-08" db="EMBL/GenBank/DDBJ databases">
        <authorList>
            <person name="Hejnol A."/>
        </authorList>
    </citation>
    <scope>NUCLEOTIDE SEQUENCE [LARGE SCALE GENOMIC DNA]</scope>
</reference>
<protein>
    <submittedName>
        <fullName evidence="2">DgyrCDS3694</fullName>
    </submittedName>
</protein>
<evidence type="ECO:0000313" key="2">
    <source>
        <dbReference type="EMBL" id="CAD5114629.1"/>
    </source>
</evidence>
<organism evidence="2 3">
    <name type="scientific">Dimorphilus gyrociliatus</name>
    <dbReference type="NCBI Taxonomy" id="2664684"/>
    <lineage>
        <taxon>Eukaryota</taxon>
        <taxon>Metazoa</taxon>
        <taxon>Spiralia</taxon>
        <taxon>Lophotrochozoa</taxon>
        <taxon>Annelida</taxon>
        <taxon>Polychaeta</taxon>
        <taxon>Polychaeta incertae sedis</taxon>
        <taxon>Dinophilidae</taxon>
        <taxon>Dimorphilus</taxon>
    </lineage>
</organism>
<keyword evidence="3" id="KW-1185">Reference proteome</keyword>
<proteinExistence type="predicted"/>
<dbReference type="InterPro" id="IPR050828">
    <property type="entry name" value="C-type_lectin/matrix_domain"/>
</dbReference>
<dbReference type="InterPro" id="IPR016186">
    <property type="entry name" value="C-type_lectin-like/link_sf"/>
</dbReference>
<evidence type="ECO:0000313" key="3">
    <source>
        <dbReference type="Proteomes" id="UP000549394"/>
    </source>
</evidence>
<dbReference type="AlphaFoldDB" id="A0A7I8VJ85"/>
<comment type="caution">
    <text evidence="2">The sequence shown here is derived from an EMBL/GenBank/DDBJ whole genome shotgun (WGS) entry which is preliminary data.</text>
</comment>
<dbReference type="EMBL" id="CAJFCJ010000005">
    <property type="protein sequence ID" value="CAD5114629.1"/>
    <property type="molecule type" value="Genomic_DNA"/>
</dbReference>
<dbReference type="Proteomes" id="UP000549394">
    <property type="component" value="Unassembled WGS sequence"/>
</dbReference>